<dbReference type="Pfam" id="PF00106">
    <property type="entry name" value="adh_short"/>
    <property type="match status" value="1"/>
</dbReference>
<dbReference type="AlphaFoldDB" id="A0A1D7YFH4"/>
<evidence type="ECO:0000313" key="2">
    <source>
        <dbReference type="EMBL" id="AOR34260.1"/>
    </source>
</evidence>
<evidence type="ECO:0000256" key="1">
    <source>
        <dbReference type="ARBA" id="ARBA00006484"/>
    </source>
</evidence>
<name>A0A1D7YFH4_9ACTN</name>
<dbReference type="Proteomes" id="UP000094960">
    <property type="component" value="Chromosome"/>
</dbReference>
<evidence type="ECO:0000313" key="3">
    <source>
        <dbReference type="Proteomes" id="UP000094960"/>
    </source>
</evidence>
<gene>
    <name evidence="2" type="ORF">BFF78_27255</name>
</gene>
<keyword evidence="3" id="KW-1185">Reference proteome</keyword>
<reference evidence="3" key="1">
    <citation type="submission" date="2016-09" db="EMBL/GenBank/DDBJ databases">
        <title>Streptomyces puniciscabiei strain:TW1S1 Genome sequencing and assembly.</title>
        <authorList>
            <person name="Kim M.-K."/>
            <person name="Kim S.B."/>
        </authorList>
    </citation>
    <scope>NUCLEOTIDE SEQUENCE [LARGE SCALE GENOMIC DNA]</scope>
    <source>
        <strain evidence="3">TW1S1</strain>
    </source>
</reference>
<dbReference type="PANTHER" id="PTHR42879:SF2">
    <property type="entry name" value="3-OXOACYL-[ACYL-CARRIER-PROTEIN] REDUCTASE FABG"/>
    <property type="match status" value="1"/>
</dbReference>
<comment type="similarity">
    <text evidence="1">Belongs to the short-chain dehydrogenases/reductases (SDR) family.</text>
</comment>
<dbReference type="InterPro" id="IPR050259">
    <property type="entry name" value="SDR"/>
</dbReference>
<dbReference type="Gene3D" id="3.40.50.720">
    <property type="entry name" value="NAD(P)-binding Rossmann-like Domain"/>
    <property type="match status" value="1"/>
</dbReference>
<evidence type="ECO:0008006" key="4">
    <source>
        <dbReference type="Google" id="ProtNLM"/>
    </source>
</evidence>
<sequence length="226" mass="22683">MVSGGSSTTGAEVAIRLAELGMDVAILDPAAEACAGVVGRIEDRGGRAMAIAADAADRGAVESALARVTSAWCEPSVLVNAVDATGGERLCDMSDARWEAATVRPLRGVFAASRLLADSMSEAGWGRVVTIAPPLADGAEHSTLRAGLEGFTRTIALELEAFGVTANLIAPRRPQVGLHSGGASDELPGGAARYARAVADAVSALLGAAAAAVTGQIVYVGADATD</sequence>
<dbReference type="EMBL" id="CP017248">
    <property type="protein sequence ID" value="AOR34260.1"/>
    <property type="molecule type" value="Genomic_DNA"/>
</dbReference>
<dbReference type="KEGG" id="spun:BFF78_27255"/>
<dbReference type="PANTHER" id="PTHR42879">
    <property type="entry name" value="3-OXOACYL-(ACYL-CARRIER-PROTEIN) REDUCTASE"/>
    <property type="match status" value="1"/>
</dbReference>
<proteinExistence type="inferred from homology"/>
<dbReference type="InterPro" id="IPR002347">
    <property type="entry name" value="SDR_fam"/>
</dbReference>
<organism evidence="2 3">
    <name type="scientific">Streptomyces fodineus</name>
    <dbReference type="NCBI Taxonomy" id="1904616"/>
    <lineage>
        <taxon>Bacteria</taxon>
        <taxon>Bacillati</taxon>
        <taxon>Actinomycetota</taxon>
        <taxon>Actinomycetes</taxon>
        <taxon>Kitasatosporales</taxon>
        <taxon>Streptomycetaceae</taxon>
        <taxon>Streptomyces</taxon>
    </lineage>
</organism>
<dbReference type="InterPro" id="IPR036291">
    <property type="entry name" value="NAD(P)-bd_dom_sf"/>
</dbReference>
<dbReference type="SUPFAM" id="SSF51735">
    <property type="entry name" value="NAD(P)-binding Rossmann-fold domains"/>
    <property type="match status" value="1"/>
</dbReference>
<accession>A0A1D7YFH4</accession>
<protein>
    <recommendedName>
        <fullName evidence="4">Short-chain dehydrogenase</fullName>
    </recommendedName>
</protein>